<evidence type="ECO:0000313" key="3">
    <source>
        <dbReference type="EMBL" id="BBU79483.1"/>
    </source>
</evidence>
<dbReference type="PANTHER" id="PTHR32039:SF7">
    <property type="entry name" value="COMPETENCE PROTEIN COMM"/>
    <property type="match status" value="1"/>
</dbReference>
<dbReference type="SUPFAM" id="SSF52540">
    <property type="entry name" value="P-loop containing nucleoside triphosphate hydrolases"/>
    <property type="match status" value="1"/>
</dbReference>
<dbReference type="Proteomes" id="UP000467488">
    <property type="component" value="Chromosome"/>
</dbReference>
<dbReference type="InterPro" id="IPR000523">
    <property type="entry name" value="Mg_chelatse_chII-like_cat_dom"/>
</dbReference>
<evidence type="ECO:0000313" key="4">
    <source>
        <dbReference type="Proteomes" id="UP000467488"/>
    </source>
</evidence>
<dbReference type="AlphaFoldDB" id="A0A8S0FH67"/>
<dbReference type="GO" id="GO:0005524">
    <property type="term" value="F:ATP binding"/>
    <property type="evidence" value="ECO:0007669"/>
    <property type="project" value="InterPro"/>
</dbReference>
<name>A0A8S0FH67_ECOLX</name>
<organism evidence="3 4">
    <name type="scientific">Escherichia coli</name>
    <dbReference type="NCBI Taxonomy" id="562"/>
    <lineage>
        <taxon>Bacteria</taxon>
        <taxon>Pseudomonadati</taxon>
        <taxon>Pseudomonadota</taxon>
        <taxon>Gammaproteobacteria</taxon>
        <taxon>Enterobacterales</taxon>
        <taxon>Enterobacteriaceae</taxon>
        <taxon>Escherichia</taxon>
    </lineage>
</organism>
<evidence type="ECO:0000259" key="2">
    <source>
        <dbReference type="Pfam" id="PF01078"/>
    </source>
</evidence>
<dbReference type="InterPro" id="IPR027417">
    <property type="entry name" value="P-loop_NTPase"/>
</dbReference>
<dbReference type="Pfam" id="PF01078">
    <property type="entry name" value="Mg_chelatase"/>
    <property type="match status" value="1"/>
</dbReference>
<protein>
    <recommendedName>
        <fullName evidence="2">Magnesium chelatase ChlI-like catalytic domain-containing protein</fullName>
    </recommendedName>
</protein>
<evidence type="ECO:0000256" key="1">
    <source>
        <dbReference type="SAM" id="MobiDB-lite"/>
    </source>
</evidence>
<feature type="compositionally biased region" description="Basic residues" evidence="1">
    <location>
        <begin position="102"/>
        <end position="112"/>
    </location>
</feature>
<gene>
    <name evidence="3" type="ORF">EIMP300_08830</name>
</gene>
<dbReference type="EMBL" id="AP022360">
    <property type="protein sequence ID" value="BBU79483.1"/>
    <property type="molecule type" value="Genomic_DNA"/>
</dbReference>
<feature type="region of interest" description="Disordered" evidence="1">
    <location>
        <begin position="98"/>
        <end position="137"/>
    </location>
</feature>
<dbReference type="PANTHER" id="PTHR32039">
    <property type="entry name" value="MAGNESIUM-CHELATASE SUBUNIT CHLI"/>
    <property type="match status" value="1"/>
</dbReference>
<proteinExistence type="predicted"/>
<sequence length="137" mass="15047">MLASRINGLLPDLSNEEALESAAILSLVNAESVQKQWRQRPFRSPHHSASLTAMVGGGAIPGPGEISLAHNGVLFLDELPEFERRTLDALREPIESGQIHLSRTRPQIRRSKNNLSSPFPACRGDESQPYRTLSGKP</sequence>
<dbReference type="Gene3D" id="3.40.50.300">
    <property type="entry name" value="P-loop containing nucleotide triphosphate hydrolases"/>
    <property type="match status" value="1"/>
</dbReference>
<dbReference type="InterPro" id="IPR045006">
    <property type="entry name" value="CHLI-like"/>
</dbReference>
<accession>A0A8S0FH67</accession>
<feature type="domain" description="Magnesium chelatase ChlI-like catalytic" evidence="2">
    <location>
        <begin position="1"/>
        <end position="108"/>
    </location>
</feature>
<reference evidence="3 4" key="1">
    <citation type="submission" date="2020-01" db="EMBL/GenBank/DDBJ databases">
        <title>Dynamics of blaIMP-6 dissemination in carbapenem resistant Enterobacteriacea isolated from regional surveillance in Osaka, Japan.</title>
        <authorList>
            <person name="Abe R."/>
            <person name="Akeda Y."/>
            <person name="Sugawara Y."/>
            <person name="Yamamoto N."/>
            <person name="Tomono K."/>
            <person name="Takeuchi D."/>
            <person name="Kawahara R."/>
            <person name="Hamada S."/>
        </authorList>
    </citation>
    <scope>NUCLEOTIDE SEQUENCE [LARGE SCALE GENOMIC DNA]</scope>
    <source>
        <strain evidence="3 4">E300</strain>
    </source>
</reference>